<dbReference type="EMBL" id="LAHO01000001">
    <property type="protein sequence ID" value="KKO47253.1"/>
    <property type="molecule type" value="Genomic_DNA"/>
</dbReference>
<evidence type="ECO:0000313" key="2">
    <source>
        <dbReference type="Proteomes" id="UP000034228"/>
    </source>
</evidence>
<name>A0A0M2VDP7_9GAMM</name>
<proteinExistence type="predicted"/>
<dbReference type="SUPFAM" id="SSF53850">
    <property type="entry name" value="Periplasmic binding protein-like II"/>
    <property type="match status" value="1"/>
</dbReference>
<comment type="caution">
    <text evidence="1">The sequence shown here is derived from an EMBL/GenBank/DDBJ whole genome shotgun (WGS) entry which is preliminary data.</text>
</comment>
<sequence>MFAIALGMAGPALAADPSGTDTTLIIADVVNWLGADQPQMHQAALLQTILDNLSIPYSSQQITRNRARIWVSEQPLACMPWLIKTLDRADRFQFSLPYMLENSLRLVVKKDSKWAATLTEQLNHGEISLRDLMTQKQPPVLGIESNRSYGTQADILLQGLKDFPAVYTRTSSSNQITELLPMLQREFVDIIIEYETLLINQDEQLVYFAFKETEPFQLGHFACSNTAAMTELMPLLNQAIRTLTQDPAYQQLMLQGIPASQHKNALLYLQQAP</sequence>
<reference evidence="1 2" key="1">
    <citation type="submission" date="2015-03" db="EMBL/GenBank/DDBJ databases">
        <title>Draft genome sequences of two protease-producing strains of Arsukibacterium isolated from two cold and alkaline environments.</title>
        <authorList>
            <person name="Lylloff J.E."/>
            <person name="Skov L.B."/>
            <person name="Jepsen M."/>
            <person name="Hallin P.F."/>
            <person name="Sorensen S.J."/>
            <person name="Stougaard P."/>
            <person name="Glaring M.A."/>
        </authorList>
    </citation>
    <scope>NUCLEOTIDE SEQUENCE [LARGE SCALE GENOMIC DNA]</scope>
    <source>
        <strain evidence="1 2">GCM72</strain>
    </source>
</reference>
<gene>
    <name evidence="1" type="ORF">WG68_00980</name>
</gene>
<dbReference type="AlphaFoldDB" id="A0A0M2VDP7"/>
<dbReference type="STRING" id="336831.WG68_00980"/>
<keyword evidence="2" id="KW-1185">Reference proteome</keyword>
<evidence type="ECO:0000313" key="1">
    <source>
        <dbReference type="EMBL" id="KKO47253.1"/>
    </source>
</evidence>
<evidence type="ECO:0008006" key="3">
    <source>
        <dbReference type="Google" id="ProtNLM"/>
    </source>
</evidence>
<dbReference type="Gene3D" id="3.40.190.10">
    <property type="entry name" value="Periplasmic binding protein-like II"/>
    <property type="match status" value="2"/>
</dbReference>
<dbReference type="Proteomes" id="UP000034228">
    <property type="component" value="Unassembled WGS sequence"/>
</dbReference>
<organism evidence="1 2">
    <name type="scientific">Arsukibacterium ikkense</name>
    <dbReference type="NCBI Taxonomy" id="336831"/>
    <lineage>
        <taxon>Bacteria</taxon>
        <taxon>Pseudomonadati</taxon>
        <taxon>Pseudomonadota</taxon>
        <taxon>Gammaproteobacteria</taxon>
        <taxon>Chromatiales</taxon>
        <taxon>Chromatiaceae</taxon>
        <taxon>Arsukibacterium</taxon>
    </lineage>
</organism>
<protein>
    <recommendedName>
        <fullName evidence="3">Solute-binding protein family 3/N-terminal domain-containing protein</fullName>
    </recommendedName>
</protein>
<accession>A0A0M2VDP7</accession>